<dbReference type="EMBL" id="VJSY01000054">
    <property type="protein sequence ID" value="MDR8757114.1"/>
    <property type="molecule type" value="Genomic_DNA"/>
</dbReference>
<protein>
    <recommendedName>
        <fullName evidence="2">LysR substrate-binding domain-containing protein</fullName>
    </recommendedName>
</protein>
<gene>
    <name evidence="3" type="ORF">FEQ00_05559</name>
</gene>
<keyword evidence="4" id="KW-1185">Reference proteome</keyword>
<reference evidence="3 4" key="1">
    <citation type="submission" date="2019-06" db="EMBL/GenBank/DDBJ databases">
        <title>Evolution of Burkholderia multivorans in the lungs of Cystic Fibrosis patients.</title>
        <authorList>
            <person name="Moreira L.M."/>
        </authorList>
    </citation>
    <scope>NUCLEOTIDE SEQUENCE [LARGE SCALE GENOMIC DNA]</scope>
    <source>
        <strain evidence="3 4">VC13239</strain>
    </source>
</reference>
<sequence>MSAPESLKRLRQMGHGAASGTENTPKLSRERRMMSPSEKSTNNSRLSGSCADLPYTKRSWIPWLEAAGLDPVEPDTVAVFDNAAGLVATLASGLGAGLARGLLAADARRDGRLVELCTIAIPTHYNLHAIWPRERHARVKPLIDAIGALVAESLAH</sequence>
<dbReference type="Proteomes" id="UP001248067">
    <property type="component" value="Unassembled WGS sequence"/>
</dbReference>
<dbReference type="SUPFAM" id="SSF53850">
    <property type="entry name" value="Periplasmic binding protein-like II"/>
    <property type="match status" value="1"/>
</dbReference>
<evidence type="ECO:0000313" key="4">
    <source>
        <dbReference type="Proteomes" id="UP001248067"/>
    </source>
</evidence>
<organism evidence="3 4">
    <name type="scientific">Burkholderia pseudomultivorans</name>
    <dbReference type="NCBI Taxonomy" id="1207504"/>
    <lineage>
        <taxon>Bacteria</taxon>
        <taxon>Pseudomonadati</taxon>
        <taxon>Pseudomonadota</taxon>
        <taxon>Betaproteobacteria</taxon>
        <taxon>Burkholderiales</taxon>
        <taxon>Burkholderiaceae</taxon>
        <taxon>Burkholderia</taxon>
        <taxon>Burkholderia cepacia complex</taxon>
    </lineage>
</organism>
<evidence type="ECO:0000259" key="2">
    <source>
        <dbReference type="Pfam" id="PF03466"/>
    </source>
</evidence>
<feature type="domain" description="LysR substrate-binding" evidence="2">
    <location>
        <begin position="56"/>
        <end position="146"/>
    </location>
</feature>
<evidence type="ECO:0000256" key="1">
    <source>
        <dbReference type="SAM" id="MobiDB-lite"/>
    </source>
</evidence>
<dbReference type="Gene3D" id="3.40.190.10">
    <property type="entry name" value="Periplasmic binding protein-like II"/>
    <property type="match status" value="2"/>
</dbReference>
<dbReference type="InterPro" id="IPR005119">
    <property type="entry name" value="LysR_subst-bd"/>
</dbReference>
<comment type="caution">
    <text evidence="3">The sequence shown here is derived from an EMBL/GenBank/DDBJ whole genome shotgun (WGS) entry which is preliminary data.</text>
</comment>
<name>A0ABU2EC10_9BURK</name>
<proteinExistence type="predicted"/>
<dbReference type="Pfam" id="PF03466">
    <property type="entry name" value="LysR_substrate"/>
    <property type="match status" value="1"/>
</dbReference>
<feature type="compositionally biased region" description="Polar residues" evidence="1">
    <location>
        <begin position="37"/>
        <end position="47"/>
    </location>
</feature>
<feature type="region of interest" description="Disordered" evidence="1">
    <location>
        <begin position="1"/>
        <end position="48"/>
    </location>
</feature>
<accession>A0ABU2EC10</accession>
<evidence type="ECO:0000313" key="3">
    <source>
        <dbReference type="EMBL" id="MDR8757114.1"/>
    </source>
</evidence>